<dbReference type="OrthoDB" id="2103397at2759"/>
<reference evidence="1" key="1">
    <citation type="submission" date="2022-11" db="EMBL/GenBank/DDBJ databases">
        <authorList>
            <person name="Petersen C."/>
        </authorList>
    </citation>
    <scope>NUCLEOTIDE SEQUENCE</scope>
    <source>
        <strain evidence="1">IBT 30069</strain>
    </source>
</reference>
<reference evidence="1" key="2">
    <citation type="journal article" date="2023" name="IMA Fungus">
        <title>Comparative genomic study of the Penicillium genus elucidates a diverse pangenome and 15 lateral gene transfer events.</title>
        <authorList>
            <person name="Petersen C."/>
            <person name="Sorensen T."/>
            <person name="Nielsen M.R."/>
            <person name="Sondergaard T.E."/>
            <person name="Sorensen J.L."/>
            <person name="Fitzpatrick D.A."/>
            <person name="Frisvad J.C."/>
            <person name="Nielsen K.L."/>
        </authorList>
    </citation>
    <scope>NUCLEOTIDE SEQUENCE</scope>
    <source>
        <strain evidence="1">IBT 30069</strain>
    </source>
</reference>
<dbReference type="AlphaFoldDB" id="A0A9W9F5K2"/>
<gene>
    <name evidence="1" type="ORF">N7456_009818</name>
</gene>
<accession>A0A9W9F5K2</accession>
<sequence>MRWLNEDRKPAEDMKINEVNIFSDHDPVGRFLAETKEPWMRLQEEQDARAEREALDGPKPDILSKTCAKCLSNLALHEPNNMTTRRTRLDLLLNYVFQETDPAFSDELTLHTDLEFNCSLPCAGKSYALCGTPYYSLWYGPVEDLATNFVVVHTETPGFFDEGVVQAYMGMIYDSRRRCGKMSREVYGLATDSNEFWFYRIDNTGRWSHTVYKASKSEWGYPEDDYEDIASLLVFIFREACDLLEQGDTSGKLSLSRLKVKRLPFQFQGTEEVSYERLKALPEGLDTWIN</sequence>
<organism evidence="1 2">
    <name type="scientific">Penicillium angulare</name>
    <dbReference type="NCBI Taxonomy" id="116970"/>
    <lineage>
        <taxon>Eukaryota</taxon>
        <taxon>Fungi</taxon>
        <taxon>Dikarya</taxon>
        <taxon>Ascomycota</taxon>
        <taxon>Pezizomycotina</taxon>
        <taxon>Eurotiomycetes</taxon>
        <taxon>Eurotiomycetidae</taxon>
        <taxon>Eurotiales</taxon>
        <taxon>Aspergillaceae</taxon>
        <taxon>Penicillium</taxon>
    </lineage>
</organism>
<keyword evidence="2" id="KW-1185">Reference proteome</keyword>
<proteinExistence type="predicted"/>
<dbReference type="EMBL" id="JAPQKH010000006">
    <property type="protein sequence ID" value="KAJ5093957.1"/>
    <property type="molecule type" value="Genomic_DNA"/>
</dbReference>
<protein>
    <submittedName>
        <fullName evidence="1">Uncharacterized protein</fullName>
    </submittedName>
</protein>
<evidence type="ECO:0000313" key="1">
    <source>
        <dbReference type="EMBL" id="KAJ5093957.1"/>
    </source>
</evidence>
<dbReference type="Proteomes" id="UP001149165">
    <property type="component" value="Unassembled WGS sequence"/>
</dbReference>
<comment type="caution">
    <text evidence="1">The sequence shown here is derived from an EMBL/GenBank/DDBJ whole genome shotgun (WGS) entry which is preliminary data.</text>
</comment>
<name>A0A9W9F5K2_9EURO</name>
<evidence type="ECO:0000313" key="2">
    <source>
        <dbReference type="Proteomes" id="UP001149165"/>
    </source>
</evidence>